<accession>A0ABY9LI41</accession>
<sequence>MKEKNNWQGSVSGALAAGVTGARLGTPICGPVCGYIDAKAAITLLRVLLEGFNRGGANE</sequence>
<evidence type="ECO:0000313" key="1">
    <source>
        <dbReference type="EMBL" id="WMB28489.1"/>
    </source>
</evidence>
<reference evidence="2" key="1">
    <citation type="submission" date="2022-10" db="EMBL/GenBank/DDBJ databases">
        <title>Streptococcus didelphis as causative of fatal infections in opossums (Didelphis albiventris).</title>
        <authorList>
            <person name="Breyer G.M."/>
            <person name="Da Silva M.E.R.J."/>
            <person name="Siqueira F.M."/>
        </authorList>
    </citation>
    <scope>NUCLEOTIDE SEQUENCE [LARGE SCALE GENOMIC DNA]</scope>
    <source>
        <strain evidence="2">LBVP101/21</strain>
    </source>
</reference>
<name>A0ABY9LI41_9STRE</name>
<protein>
    <submittedName>
        <fullName evidence="1">Uncharacterized protein</fullName>
    </submittedName>
</protein>
<keyword evidence="2" id="KW-1185">Reference proteome</keyword>
<proteinExistence type="predicted"/>
<dbReference type="EMBL" id="CP110509">
    <property type="protein sequence ID" value="WMB28489.1"/>
    <property type="molecule type" value="Genomic_DNA"/>
</dbReference>
<evidence type="ECO:0000313" key="2">
    <source>
        <dbReference type="Proteomes" id="UP001238096"/>
    </source>
</evidence>
<gene>
    <name evidence="1" type="ORF">N1496_02650</name>
</gene>
<organism evidence="1 2">
    <name type="scientific">Streptococcus didelphis</name>
    <dbReference type="NCBI Taxonomy" id="102886"/>
    <lineage>
        <taxon>Bacteria</taxon>
        <taxon>Bacillati</taxon>
        <taxon>Bacillota</taxon>
        <taxon>Bacilli</taxon>
        <taxon>Lactobacillales</taxon>
        <taxon>Streptococcaceae</taxon>
        <taxon>Streptococcus</taxon>
    </lineage>
</organism>
<dbReference type="Proteomes" id="UP001238096">
    <property type="component" value="Chromosome"/>
</dbReference>
<dbReference type="RefSeq" id="WP_306675911.1">
    <property type="nucleotide sequence ID" value="NZ_CP110509.1"/>
</dbReference>